<comment type="caution">
    <text evidence="2">The sequence shown here is derived from an EMBL/GenBank/DDBJ whole genome shotgun (WGS) entry which is preliminary data.</text>
</comment>
<dbReference type="InterPro" id="IPR003382">
    <property type="entry name" value="Flavoprotein"/>
</dbReference>
<dbReference type="Proteomes" id="UP000569914">
    <property type="component" value="Unassembled WGS sequence"/>
</dbReference>
<dbReference type="EMBL" id="JACCBU010000001">
    <property type="protein sequence ID" value="NYE71902.1"/>
    <property type="molecule type" value="Genomic_DNA"/>
</dbReference>
<dbReference type="AlphaFoldDB" id="A0A7Y9I806"/>
<keyword evidence="3" id="KW-1185">Reference proteome</keyword>
<dbReference type="Pfam" id="PF02441">
    <property type="entry name" value="Flavoprotein"/>
    <property type="match status" value="1"/>
</dbReference>
<feature type="domain" description="Flavoprotein" evidence="1">
    <location>
        <begin position="8"/>
        <end position="115"/>
    </location>
</feature>
<organism evidence="2 3">
    <name type="scientific">Microlunatus parietis</name>
    <dbReference type="NCBI Taxonomy" id="682979"/>
    <lineage>
        <taxon>Bacteria</taxon>
        <taxon>Bacillati</taxon>
        <taxon>Actinomycetota</taxon>
        <taxon>Actinomycetes</taxon>
        <taxon>Propionibacteriales</taxon>
        <taxon>Propionibacteriaceae</taxon>
        <taxon>Microlunatus</taxon>
    </lineage>
</organism>
<sequence length="188" mass="20012">MSDRILHLVVCGAPLAVRIADGVKEARQRGWTVAIIPTEAAHAWIDLAALDGTPVVGQHRQPSEEKRLPPADAIAVAPLTFNSLNAWATGIANTYPLATLCAALGRRVPIVAVPFAKDDLAGHPAWLGSLAVLQYAGVRLVDPSTGRAGSAEPIASGTGARVAEEFEWSWILDQLEELTRKDVEAQEI</sequence>
<reference evidence="2 3" key="1">
    <citation type="submission" date="2020-07" db="EMBL/GenBank/DDBJ databases">
        <title>Sequencing the genomes of 1000 actinobacteria strains.</title>
        <authorList>
            <person name="Klenk H.-P."/>
        </authorList>
    </citation>
    <scope>NUCLEOTIDE SEQUENCE [LARGE SCALE GENOMIC DNA]</scope>
    <source>
        <strain evidence="2 3">DSM 22083</strain>
    </source>
</reference>
<evidence type="ECO:0000313" key="2">
    <source>
        <dbReference type="EMBL" id="NYE71902.1"/>
    </source>
</evidence>
<accession>A0A7Y9I806</accession>
<protein>
    <submittedName>
        <fullName evidence="2">Phosphopantothenoylcysteine synthetase/decarboxylase</fullName>
    </submittedName>
</protein>
<dbReference type="Gene3D" id="3.40.50.1950">
    <property type="entry name" value="Flavin prenyltransferase-like"/>
    <property type="match status" value="1"/>
</dbReference>
<gene>
    <name evidence="2" type="ORF">BKA15_003231</name>
</gene>
<dbReference type="RefSeq" id="WP_179752368.1">
    <property type="nucleotide sequence ID" value="NZ_JACCBU010000001.1"/>
</dbReference>
<name>A0A7Y9I806_9ACTN</name>
<evidence type="ECO:0000313" key="3">
    <source>
        <dbReference type="Proteomes" id="UP000569914"/>
    </source>
</evidence>
<evidence type="ECO:0000259" key="1">
    <source>
        <dbReference type="Pfam" id="PF02441"/>
    </source>
</evidence>
<proteinExistence type="predicted"/>
<dbReference type="GO" id="GO:0003824">
    <property type="term" value="F:catalytic activity"/>
    <property type="evidence" value="ECO:0007669"/>
    <property type="project" value="InterPro"/>
</dbReference>
<dbReference type="SUPFAM" id="SSF52507">
    <property type="entry name" value="Homo-oligomeric flavin-containing Cys decarboxylases, HFCD"/>
    <property type="match status" value="1"/>
</dbReference>
<dbReference type="InterPro" id="IPR036551">
    <property type="entry name" value="Flavin_trans-like"/>
</dbReference>